<proteinExistence type="predicted"/>
<dbReference type="AlphaFoldDB" id="A0A840V585"/>
<reference evidence="7 8" key="1">
    <citation type="submission" date="2020-08" db="EMBL/GenBank/DDBJ databases">
        <title>Genomic Encyclopedia of Type Strains, Phase IV (KMG-IV): sequencing the most valuable type-strain genomes for metagenomic binning, comparative biology and taxonomic classification.</title>
        <authorList>
            <person name="Goeker M."/>
        </authorList>
    </citation>
    <scope>NUCLEOTIDE SEQUENCE [LARGE SCALE GENOMIC DNA]</scope>
    <source>
        <strain evidence="7 8">DSM 28570</strain>
    </source>
</reference>
<feature type="transmembrane region" description="Helical" evidence="6">
    <location>
        <begin position="93"/>
        <end position="113"/>
    </location>
</feature>
<dbReference type="Proteomes" id="UP000539642">
    <property type="component" value="Unassembled WGS sequence"/>
</dbReference>
<dbReference type="GO" id="GO:0005886">
    <property type="term" value="C:plasma membrane"/>
    <property type="evidence" value="ECO:0007669"/>
    <property type="project" value="UniProtKB-SubCell"/>
</dbReference>
<name>A0A840V585_9BACT</name>
<feature type="transmembrane region" description="Helical" evidence="6">
    <location>
        <begin position="36"/>
        <end position="56"/>
    </location>
</feature>
<feature type="transmembrane region" description="Helical" evidence="6">
    <location>
        <begin position="63"/>
        <end position="87"/>
    </location>
</feature>
<dbReference type="PANTHER" id="PTHR43370">
    <property type="entry name" value="SUGAR ABC TRANSPORTER INTEGRAL MEMBRANE PROTEIN-RELATED"/>
    <property type="match status" value="1"/>
</dbReference>
<evidence type="ECO:0000256" key="1">
    <source>
        <dbReference type="ARBA" id="ARBA00004651"/>
    </source>
</evidence>
<evidence type="ECO:0000256" key="6">
    <source>
        <dbReference type="SAM" id="Phobius"/>
    </source>
</evidence>
<evidence type="ECO:0000313" key="8">
    <source>
        <dbReference type="Proteomes" id="UP000539642"/>
    </source>
</evidence>
<evidence type="ECO:0000256" key="4">
    <source>
        <dbReference type="ARBA" id="ARBA00022989"/>
    </source>
</evidence>
<feature type="transmembrane region" description="Helical" evidence="6">
    <location>
        <begin position="268"/>
        <end position="287"/>
    </location>
</feature>
<keyword evidence="2" id="KW-1003">Cell membrane</keyword>
<dbReference type="EMBL" id="JACHEO010000010">
    <property type="protein sequence ID" value="MBB5348241.1"/>
    <property type="molecule type" value="Genomic_DNA"/>
</dbReference>
<keyword evidence="3 6" id="KW-0812">Transmembrane</keyword>
<dbReference type="CDD" id="cd06580">
    <property type="entry name" value="TM_PBP1_transp_TpRbsC_like"/>
    <property type="match status" value="1"/>
</dbReference>
<dbReference type="GO" id="GO:0022857">
    <property type="term" value="F:transmembrane transporter activity"/>
    <property type="evidence" value="ECO:0007669"/>
    <property type="project" value="InterPro"/>
</dbReference>
<sequence length="306" mass="31850">MELAIIVPLLAAAVQSGTPILYATLGEIVTEKSGVLNLGVEGVMILGTLTAFVVALTTGSPVLAFVAAGVAGTLAAAIHGMVCLWFRGNQVVSGLALTILGTGLADYLGNAYVGRTAPGFSPVALPLLSEIPIVGPIFFNHDPLVYLTYGLPPLIWYGLMRTRPGLCLRAAGEYPAAATAAGLDVAAYRWFGILGGGFLMGLGGAYLSLSYTHLWTNNLTGGRGWIAVALVIFAFWRPGRAVFGAYLFGGIMALQLRLQASGTQLPSSLLLMLPYALTVIVLVLSSWRRGASEAPAALGVNMEPAD</sequence>
<organism evidence="7 8">
    <name type="scientific">Desulfoprunum benzoelyticum</name>
    <dbReference type="NCBI Taxonomy" id="1506996"/>
    <lineage>
        <taxon>Bacteria</taxon>
        <taxon>Pseudomonadati</taxon>
        <taxon>Thermodesulfobacteriota</taxon>
        <taxon>Desulfobulbia</taxon>
        <taxon>Desulfobulbales</taxon>
        <taxon>Desulfobulbaceae</taxon>
        <taxon>Desulfoprunum</taxon>
    </lineage>
</organism>
<comment type="subcellular location">
    <subcellularLocation>
        <location evidence="1">Cell membrane</location>
        <topology evidence="1">Multi-pass membrane protein</topology>
    </subcellularLocation>
</comment>
<dbReference type="RefSeq" id="WP_183350786.1">
    <property type="nucleotide sequence ID" value="NZ_JACHEO010000010.1"/>
</dbReference>
<dbReference type="PANTHER" id="PTHR43370:SF2">
    <property type="entry name" value="ABC TRANSPORTER PERMEASE PROTEIN"/>
    <property type="match status" value="1"/>
</dbReference>
<gene>
    <name evidence="7" type="ORF">HNQ81_001972</name>
</gene>
<feature type="transmembrane region" description="Helical" evidence="6">
    <location>
        <begin position="224"/>
        <end position="248"/>
    </location>
</feature>
<accession>A0A840V585</accession>
<keyword evidence="5 6" id="KW-0472">Membrane</keyword>
<evidence type="ECO:0000256" key="3">
    <source>
        <dbReference type="ARBA" id="ARBA00022692"/>
    </source>
</evidence>
<protein>
    <submittedName>
        <fullName evidence="7">Simple sugar transport system permease protein</fullName>
    </submittedName>
</protein>
<evidence type="ECO:0000313" key="7">
    <source>
        <dbReference type="EMBL" id="MBB5348241.1"/>
    </source>
</evidence>
<dbReference type="Pfam" id="PF02653">
    <property type="entry name" value="BPD_transp_2"/>
    <property type="match status" value="1"/>
</dbReference>
<keyword evidence="7" id="KW-0813">Transport</keyword>
<keyword evidence="7" id="KW-0762">Sugar transport</keyword>
<feature type="transmembrane region" description="Helical" evidence="6">
    <location>
        <begin position="190"/>
        <end position="212"/>
    </location>
</feature>
<comment type="caution">
    <text evidence="7">The sequence shown here is derived from an EMBL/GenBank/DDBJ whole genome shotgun (WGS) entry which is preliminary data.</text>
</comment>
<keyword evidence="8" id="KW-1185">Reference proteome</keyword>
<evidence type="ECO:0000256" key="5">
    <source>
        <dbReference type="ARBA" id="ARBA00023136"/>
    </source>
</evidence>
<keyword evidence="4 6" id="KW-1133">Transmembrane helix</keyword>
<dbReference type="InterPro" id="IPR001851">
    <property type="entry name" value="ABC_transp_permease"/>
</dbReference>
<evidence type="ECO:0000256" key="2">
    <source>
        <dbReference type="ARBA" id="ARBA00022475"/>
    </source>
</evidence>